<evidence type="ECO:0000313" key="3">
    <source>
        <dbReference type="Proteomes" id="UP001206925"/>
    </source>
</evidence>
<evidence type="ECO:0000313" key="2">
    <source>
        <dbReference type="EMBL" id="KAI7746919.1"/>
    </source>
</evidence>
<dbReference type="PANTHER" id="PTHR31865:SF50">
    <property type="match status" value="1"/>
</dbReference>
<dbReference type="Proteomes" id="UP001206925">
    <property type="component" value="Unassembled WGS sequence"/>
</dbReference>
<dbReference type="AlphaFoldDB" id="A0AAD5GMZ2"/>
<feature type="non-terminal residue" evidence="2">
    <location>
        <position position="146"/>
    </location>
</feature>
<protein>
    <submittedName>
        <fullName evidence="2">Uncharacterized protein</fullName>
    </submittedName>
</protein>
<organism evidence="2 3">
    <name type="scientific">Ambrosia artemisiifolia</name>
    <name type="common">Common ragweed</name>
    <dbReference type="NCBI Taxonomy" id="4212"/>
    <lineage>
        <taxon>Eukaryota</taxon>
        <taxon>Viridiplantae</taxon>
        <taxon>Streptophyta</taxon>
        <taxon>Embryophyta</taxon>
        <taxon>Tracheophyta</taxon>
        <taxon>Spermatophyta</taxon>
        <taxon>Magnoliopsida</taxon>
        <taxon>eudicotyledons</taxon>
        <taxon>Gunneridae</taxon>
        <taxon>Pentapetalae</taxon>
        <taxon>asterids</taxon>
        <taxon>campanulids</taxon>
        <taxon>Asterales</taxon>
        <taxon>Asteraceae</taxon>
        <taxon>Asteroideae</taxon>
        <taxon>Heliantheae alliance</taxon>
        <taxon>Heliantheae</taxon>
        <taxon>Ambrosia</taxon>
    </lineage>
</organism>
<feature type="region of interest" description="Disordered" evidence="1">
    <location>
        <begin position="106"/>
        <end position="132"/>
    </location>
</feature>
<feature type="compositionally biased region" description="Low complexity" evidence="1">
    <location>
        <begin position="109"/>
        <end position="125"/>
    </location>
</feature>
<name>A0AAD5GMZ2_AMBAR</name>
<feature type="compositionally biased region" description="Low complexity" evidence="1">
    <location>
        <begin position="14"/>
        <end position="24"/>
    </location>
</feature>
<sequence>MGQGDHSPPPPPNATAAATGPRPAHFTPLYKHNSWSPDIVRDEEWLRRKDRNHLRHNQSVTDEDIDELKACMELGFGFNESNDRLSRTLPALELYYAVNKRYKDTMLKSSSRTSSDSSSSLDSTDVIFGRGDDPRIMKTRLRQWAQ</sequence>
<gene>
    <name evidence="2" type="ORF">M8C21_020648</name>
</gene>
<reference evidence="2" key="1">
    <citation type="submission" date="2022-06" db="EMBL/GenBank/DDBJ databases">
        <title>Uncovering the hologenomic basis of an extraordinary plant invasion.</title>
        <authorList>
            <person name="Bieker V.C."/>
            <person name="Martin M.D."/>
            <person name="Gilbert T."/>
            <person name="Hodgins K."/>
            <person name="Battlay P."/>
            <person name="Petersen B."/>
            <person name="Wilson J."/>
        </authorList>
    </citation>
    <scope>NUCLEOTIDE SEQUENCE</scope>
    <source>
        <strain evidence="2">AA19_3_7</strain>
        <tissue evidence="2">Leaf</tissue>
    </source>
</reference>
<dbReference type="EMBL" id="JAMZMK010006873">
    <property type="protein sequence ID" value="KAI7746919.1"/>
    <property type="molecule type" value="Genomic_DNA"/>
</dbReference>
<proteinExistence type="predicted"/>
<evidence type="ECO:0000256" key="1">
    <source>
        <dbReference type="SAM" id="MobiDB-lite"/>
    </source>
</evidence>
<dbReference type="InterPro" id="IPR012881">
    <property type="entry name" value="DUF1685"/>
</dbReference>
<comment type="caution">
    <text evidence="2">The sequence shown here is derived from an EMBL/GenBank/DDBJ whole genome shotgun (WGS) entry which is preliminary data.</text>
</comment>
<keyword evidence="3" id="KW-1185">Reference proteome</keyword>
<feature type="region of interest" description="Disordered" evidence="1">
    <location>
        <begin position="1"/>
        <end position="33"/>
    </location>
</feature>
<dbReference type="PANTHER" id="PTHR31865">
    <property type="entry name" value="OSJNBA0071G03.3 PROTEIN"/>
    <property type="match status" value="1"/>
</dbReference>
<accession>A0AAD5GMZ2</accession>
<dbReference type="Pfam" id="PF07939">
    <property type="entry name" value="DUF1685"/>
    <property type="match status" value="1"/>
</dbReference>